<evidence type="ECO:0000256" key="5">
    <source>
        <dbReference type="ARBA" id="ARBA00023163"/>
    </source>
</evidence>
<dbReference type="CDD" id="cd12202">
    <property type="entry name" value="CASP8AP2"/>
    <property type="match status" value="1"/>
</dbReference>
<feature type="compositionally biased region" description="Low complexity" evidence="8">
    <location>
        <begin position="1082"/>
        <end position="1097"/>
    </location>
</feature>
<dbReference type="GO" id="GO:0006355">
    <property type="term" value="P:regulation of DNA-templated transcription"/>
    <property type="evidence" value="ECO:0007669"/>
    <property type="project" value="InterPro"/>
</dbReference>
<feature type="compositionally biased region" description="Basic residues" evidence="8">
    <location>
        <begin position="1170"/>
        <end position="1184"/>
    </location>
</feature>
<dbReference type="FunFam" id="1.10.10.60:FF:000191">
    <property type="entry name" value="GON-4-like protein isoform X1"/>
    <property type="match status" value="1"/>
</dbReference>
<sequence>MAADINLTWTNRRRPAEDDVCPSQIKSLRKDEETFCRWHKRSLTGASSVDQHEEERTPVSGQEMTREESVVMESSESSDDDLGRLDIDLDRKSKQHNLTSHNVRAILHEVITHEHVVAMMKAAIRETQDLPMFEPKMTRSRLKQAVQQGQALNWRLSAISTVKLQPPQFVDIDLEEEDDSSDEEYCPDGEEEEEEDTVDETFLSDADSFASPTKIHLISVPAEPRTHEPLQESQGLPTEKTAAFTGSTQNLDTISEPSFMDRLNAVEEELDCSPAYTYNQAPTVSGGEGCLAYRTRSKLRLVNIPLGQLEAELLAPDITADMYDQSAAQQEEDRHWAQWLQSLMAPDNEEEADDDDDPEYNFLEDLDEPDQEDYRTDRAVQITKKEVNELLEELFDTLHEEVVAEEQQQEEEQETAAKTGPKFNVPQALRFEAPLAGLLTERRRTVRQQYEALQQRRALQDTTNHDYVHLKDTPGPESNTITSVPVLPNQSCPTLHLDHTQKLQLQQQVQQHVQLLTQVHLLSRRVDALKHEAGITKQYLEELQQFSCRREALCLPSTLRVCNLQGSLDLIQEVEQREEPPPPAAASRRWLPRMTPVISSHAFPLLPADTAWLFATRPVFLYSELLPVCSLDPALHSRHHRSIYTAGEDGLIVLGLKHFEGSVQSDQLISSYLLCKKRWNFRKHVREMSSQRAPPNVIKMFLTQGLIPPMPLACSRVEPGDQRPPVDTNILNMPNWLKNSHQIIKKTQGDSGCYPPSLPPGCTLRLHPYWLNKSRAPTPPHRRLFTLAHNASLLPLAKAPEDKQVERHFTQPVNYLSLPKGLGLHSASPTLPLVPPPVSDAFPLTAVYPLPTQCVPIDQAFTGQQPAPLLPPLPSHPKLDTKNPTLTLAPANVNPGCLLLQMVLTTPTESSQPSLEPIGQIRHEQEKGGETFTNPDLMVEERQLEEESSVSTSTLSPVSFAEEREDEGQVEVVNRETQEKEDEVENWSVVGVVSLNGGESSTGAERGQGRDGGGNKEEYGGGEDGEQGGEEEVPERKREDGGGEGEDNGDKDKDEDHDRQGEEEEEEDFDDLTQDEDEEEVMSSASEESVLSVPELQETMKQLTWLASEQRICPDGDSEDEHSPTSEDEEEDGGHKDGMSGERRRSKGEEDEETPSGEGTPRGGGGRCPVRGRGRSRPLRGLRRSRQERDSKDTAKLLLLYDEHLLDKDPQRESKDMAFALSYLNRIREALQDVPGQVEEFVSLLSEFEQVGERQDVASLFRKLRCLLGERTDLLKDFAAFLHPEQALQCGLFEEQQAFERSRRFLRQLEISFSDNPSHYQKIIKALQTGPDLSPASILELKAQMAMLLKGHTHLQAEFWVFFEELRPPPARPGQFEEAHWPEDGGGGSDGGEGSGQVSVPGFSSGFEEVTLPELDEEDEGQKIQPMTGRRRMRKINACRNYKDCDWSDKDWLCTCRDRKIRRHQRKGCNRCHGNKSSGGVSKAMKNLDPLYQIRSESGDKDLDLKRDDDSPQPDQSSASWETGFHLVDEKEEEEDEELVEEEDDEEEEERKNSDKEQRNEALPFTTTAFPNPIVTASVTTSSISLCTTSTISPIFISVASSLSTTSSTPPRPSPPPDPPVCAKNISLTASGEKVIMWTREADRVILTTCQQEGANQNTFQAVSTLLGNKTASEVSRRFRDLMCLFRTAARQASAEDEALPTDTAAANQED</sequence>
<organism evidence="9 10">
    <name type="scientific">Betta splendens</name>
    <name type="common">Siamese fighting fish</name>
    <dbReference type="NCBI Taxonomy" id="158456"/>
    <lineage>
        <taxon>Eukaryota</taxon>
        <taxon>Metazoa</taxon>
        <taxon>Chordata</taxon>
        <taxon>Craniata</taxon>
        <taxon>Vertebrata</taxon>
        <taxon>Euteleostomi</taxon>
        <taxon>Actinopterygii</taxon>
        <taxon>Neopterygii</taxon>
        <taxon>Teleostei</taxon>
        <taxon>Neoteleostei</taxon>
        <taxon>Acanthomorphata</taxon>
        <taxon>Anabantaria</taxon>
        <taxon>Anabantiformes</taxon>
        <taxon>Anabantoidei</taxon>
        <taxon>Osphronemidae</taxon>
        <taxon>Betta</taxon>
    </lineage>
</organism>
<dbReference type="RefSeq" id="XP_028984020.1">
    <property type="nucleotide sequence ID" value="XM_029128187.3"/>
</dbReference>
<evidence type="ECO:0000256" key="6">
    <source>
        <dbReference type="ARBA" id="ARBA00023242"/>
    </source>
</evidence>
<feature type="compositionally biased region" description="Low complexity" evidence="8">
    <location>
        <begin position="949"/>
        <end position="959"/>
    </location>
</feature>
<dbReference type="InParanoid" id="A0A6P7KR89"/>
<dbReference type="InterPro" id="IPR009057">
    <property type="entry name" value="Homeodomain-like_sf"/>
</dbReference>
<dbReference type="OrthoDB" id="6257037at2759"/>
<dbReference type="Proteomes" id="UP000515150">
    <property type="component" value="Chromosome 16"/>
</dbReference>
<accession>A0A6P7KR89</accession>
<evidence type="ECO:0000256" key="2">
    <source>
        <dbReference type="ARBA" id="ARBA00022491"/>
    </source>
</evidence>
<dbReference type="InterPro" id="IPR003822">
    <property type="entry name" value="PAH"/>
</dbReference>
<dbReference type="KEGG" id="bspl:114842570"/>
<dbReference type="GO" id="GO:0005634">
    <property type="term" value="C:nucleus"/>
    <property type="evidence" value="ECO:0007669"/>
    <property type="project" value="UniProtKB-SubCell"/>
</dbReference>
<dbReference type="Gene3D" id="1.10.10.60">
    <property type="entry name" value="Homeodomain-like"/>
    <property type="match status" value="1"/>
</dbReference>
<feature type="compositionally biased region" description="Acidic residues" evidence="8">
    <location>
        <begin position="1061"/>
        <end position="1081"/>
    </location>
</feature>
<dbReference type="GeneID" id="114842570"/>
<feature type="compositionally biased region" description="Acidic residues" evidence="8">
    <location>
        <begin position="348"/>
        <end position="371"/>
    </location>
</feature>
<dbReference type="InterPro" id="IPR036600">
    <property type="entry name" value="PAH_sf"/>
</dbReference>
<feature type="compositionally biased region" description="Acidic residues" evidence="8">
    <location>
        <begin position="1116"/>
        <end position="1132"/>
    </location>
</feature>
<dbReference type="InterPro" id="IPR049257">
    <property type="entry name" value="Gon4l/CASP8AP2_myb-like"/>
</dbReference>
<keyword evidence="5" id="KW-0804">Transcription</keyword>
<dbReference type="GO" id="GO:0003712">
    <property type="term" value="F:transcription coregulator activity"/>
    <property type="evidence" value="ECO:0007669"/>
    <property type="project" value="TreeGrafter"/>
</dbReference>
<gene>
    <name evidence="10" type="primary">gon4lb</name>
</gene>
<feature type="region of interest" description="Disordered" evidence="8">
    <location>
        <begin position="1691"/>
        <end position="1711"/>
    </location>
</feature>
<feature type="compositionally biased region" description="Basic and acidic residues" evidence="8">
    <location>
        <begin position="1007"/>
        <end position="1019"/>
    </location>
</feature>
<feature type="region of interest" description="Disordered" evidence="8">
    <location>
        <begin position="942"/>
        <end position="1190"/>
    </location>
</feature>
<dbReference type="CTD" id="555764"/>
<evidence type="ECO:0000313" key="9">
    <source>
        <dbReference type="Proteomes" id="UP000515150"/>
    </source>
</evidence>
<feature type="region of interest" description="Disordered" evidence="8">
    <location>
        <begin position="348"/>
        <end position="373"/>
    </location>
</feature>
<feature type="compositionally biased region" description="Acidic residues" evidence="8">
    <location>
        <begin position="1020"/>
        <end position="1033"/>
    </location>
</feature>
<dbReference type="SUPFAM" id="SSF47762">
    <property type="entry name" value="PAH2 domain"/>
    <property type="match status" value="2"/>
</dbReference>
<dbReference type="FunCoup" id="A0A6P7KR89">
    <property type="interactions" value="1200"/>
</dbReference>
<dbReference type="Gene3D" id="1.20.1160.11">
    <property type="entry name" value="Paired amphipathic helix"/>
    <property type="match status" value="1"/>
</dbReference>
<dbReference type="PANTHER" id="PTHR16088:SF3">
    <property type="entry name" value="GON-4-LIKE PROTEIN"/>
    <property type="match status" value="1"/>
</dbReference>
<evidence type="ECO:0000256" key="1">
    <source>
        <dbReference type="ARBA" id="ARBA00004123"/>
    </source>
</evidence>
<feature type="compositionally biased region" description="Acidic residues" evidence="8">
    <location>
        <begin position="1530"/>
        <end position="1549"/>
    </location>
</feature>
<feature type="compositionally biased region" description="Gly residues" evidence="8">
    <location>
        <begin position="1384"/>
        <end position="1395"/>
    </location>
</feature>
<feature type="region of interest" description="Disordered" evidence="8">
    <location>
        <begin position="1497"/>
        <end position="1567"/>
    </location>
</feature>
<feature type="compositionally biased region" description="Basic and acidic residues" evidence="8">
    <location>
        <begin position="1048"/>
        <end position="1060"/>
    </location>
</feature>
<feature type="region of interest" description="Disordered" evidence="8">
    <location>
        <begin position="42"/>
        <end position="84"/>
    </location>
</feature>
<evidence type="ECO:0000313" key="10">
    <source>
        <dbReference type="RefSeq" id="XP_028984020.1"/>
    </source>
</evidence>
<protein>
    <submittedName>
        <fullName evidence="10">GON-4-like protein</fullName>
    </submittedName>
</protein>
<comment type="subcellular location">
    <subcellularLocation>
        <location evidence="1 7">Nucleus</location>
    </subcellularLocation>
</comment>
<dbReference type="PROSITE" id="PS51477">
    <property type="entry name" value="PAH"/>
    <property type="match status" value="1"/>
</dbReference>
<dbReference type="SUPFAM" id="SSF46689">
    <property type="entry name" value="Homeodomain-like"/>
    <property type="match status" value="1"/>
</dbReference>
<keyword evidence="3" id="KW-0597">Phosphoprotein</keyword>
<keyword evidence="2" id="KW-0678">Repressor</keyword>
<feature type="compositionally biased region" description="Basic and acidic residues" evidence="8">
    <location>
        <begin position="1550"/>
        <end position="1560"/>
    </location>
</feature>
<feature type="region of interest" description="Disordered" evidence="8">
    <location>
        <begin position="1410"/>
        <end position="1429"/>
    </location>
</feature>
<dbReference type="Pfam" id="PF21227">
    <property type="entry name" value="Myb_DNA-binding_7"/>
    <property type="match status" value="1"/>
</dbReference>
<feature type="region of interest" description="Disordered" evidence="8">
    <location>
        <begin position="172"/>
        <end position="199"/>
    </location>
</feature>
<dbReference type="InterPro" id="IPR052435">
    <property type="entry name" value="YY1-Transcr_Regul"/>
</dbReference>
<feature type="region of interest" description="Disordered" evidence="8">
    <location>
        <begin position="1372"/>
        <end position="1403"/>
    </location>
</feature>
<evidence type="ECO:0000256" key="3">
    <source>
        <dbReference type="ARBA" id="ARBA00022553"/>
    </source>
</evidence>
<dbReference type="PANTHER" id="PTHR16088">
    <property type="entry name" value="YY1 ASSOCIATED PROTEIN-RELATED"/>
    <property type="match status" value="1"/>
</dbReference>
<proteinExistence type="predicted"/>
<evidence type="ECO:0000256" key="4">
    <source>
        <dbReference type="ARBA" id="ARBA00023015"/>
    </source>
</evidence>
<evidence type="ECO:0000256" key="8">
    <source>
        <dbReference type="SAM" id="MobiDB-lite"/>
    </source>
</evidence>
<name>A0A6P7KR89_BETSP</name>
<feature type="region of interest" description="Disordered" evidence="8">
    <location>
        <begin position="1467"/>
        <end position="1486"/>
    </location>
</feature>
<reference evidence="10" key="1">
    <citation type="submission" date="2025-08" db="UniProtKB">
        <authorList>
            <consortium name="RefSeq"/>
        </authorList>
    </citation>
    <scope>IDENTIFICATION</scope>
</reference>
<keyword evidence="9" id="KW-1185">Reference proteome</keyword>
<keyword evidence="6 7" id="KW-0539">Nucleus</keyword>
<keyword evidence="4" id="KW-0805">Transcription regulation</keyword>
<feature type="compositionally biased region" description="Basic and acidic residues" evidence="8">
    <location>
        <begin position="1497"/>
        <end position="1510"/>
    </location>
</feature>
<feature type="compositionally biased region" description="Basic and acidic residues" evidence="8">
    <location>
        <begin position="1133"/>
        <end position="1143"/>
    </location>
</feature>
<evidence type="ECO:0000256" key="7">
    <source>
        <dbReference type="PROSITE-ProRule" id="PRU00810"/>
    </source>
</evidence>